<evidence type="ECO:0000259" key="3">
    <source>
        <dbReference type="Pfam" id="PF00849"/>
    </source>
</evidence>
<dbReference type="InterPro" id="IPR006145">
    <property type="entry name" value="PsdUridine_synth_RsuA/RluA"/>
</dbReference>
<dbReference type="EMBL" id="CP000285">
    <property type="protein sequence ID" value="ABE59789.1"/>
    <property type="molecule type" value="Genomic_DNA"/>
</dbReference>
<keyword evidence="5" id="KW-1185">Reference proteome</keyword>
<reference evidence="4 5" key="1">
    <citation type="journal article" date="2011" name="Stand. Genomic Sci.">
        <title>Complete genome sequence of the halophilic and highly halotolerant Chromohalobacter salexigens type strain (1H11(T)).</title>
        <authorList>
            <person name="Copeland A."/>
            <person name="O'Connor K."/>
            <person name="Lucas S."/>
            <person name="Lapidus A."/>
            <person name="Berry K.W."/>
            <person name="Detter J.C."/>
            <person name="Del Rio T.G."/>
            <person name="Hammon N."/>
            <person name="Dalin E."/>
            <person name="Tice H."/>
            <person name="Pitluck S."/>
            <person name="Bruce D."/>
            <person name="Goodwin L."/>
            <person name="Han C."/>
            <person name="Tapia R."/>
            <person name="Saunders E."/>
            <person name="Schmutz J."/>
            <person name="Brettin T."/>
            <person name="Larimer F."/>
            <person name="Land M."/>
            <person name="Hauser L."/>
            <person name="Vargas C."/>
            <person name="Nieto J.J."/>
            <person name="Kyrpides N.C."/>
            <person name="Ivanova N."/>
            <person name="Goker M."/>
            <person name="Klenk H.P."/>
            <person name="Csonka L.N."/>
            <person name="Woyke T."/>
        </authorList>
    </citation>
    <scope>NUCLEOTIDE SEQUENCE [LARGE SCALE GENOMIC DNA]</scope>
    <source>
        <strain evidence="5">ATCC BAA-138 / DSM 3043 / CIP 106854 / NCIMB 13768 / 1H11</strain>
    </source>
</reference>
<dbReference type="GO" id="GO:0003723">
    <property type="term" value="F:RNA binding"/>
    <property type="evidence" value="ECO:0007669"/>
    <property type="project" value="InterPro"/>
</dbReference>
<dbReference type="GO" id="GO:0009982">
    <property type="term" value="F:pseudouridine synthase activity"/>
    <property type="evidence" value="ECO:0007669"/>
    <property type="project" value="InterPro"/>
</dbReference>
<dbReference type="InterPro" id="IPR050343">
    <property type="entry name" value="RsuA_PseudoU_synthase"/>
</dbReference>
<dbReference type="PANTHER" id="PTHR47683:SF2">
    <property type="entry name" value="RNA-BINDING S4 DOMAIN-CONTAINING PROTEIN"/>
    <property type="match status" value="1"/>
</dbReference>
<protein>
    <submittedName>
        <fullName evidence="4">Ribosomal large subunit pseudouridine synthase E</fullName>
        <ecNumber evidence="4">5.4.99.-</ecNumber>
    </submittedName>
</protein>
<dbReference type="Proteomes" id="UP000000239">
    <property type="component" value="Chromosome"/>
</dbReference>
<dbReference type="AlphaFoldDB" id="Q1QUR9"/>
<dbReference type="GO" id="GO:0140098">
    <property type="term" value="F:catalytic activity, acting on RNA"/>
    <property type="evidence" value="ECO:0007669"/>
    <property type="project" value="UniProtKB-ARBA"/>
</dbReference>
<dbReference type="eggNOG" id="COG1187">
    <property type="taxonomic scope" value="Bacteria"/>
</dbReference>
<dbReference type="GO" id="GO:0001522">
    <property type="term" value="P:pseudouridine synthesis"/>
    <property type="evidence" value="ECO:0007669"/>
    <property type="project" value="InterPro"/>
</dbReference>
<sequence>MNATGRSGSLNVRPAARGCKAGAAKKHAPRYPASMALRPGCGVGFAPCAPPSTGPRPPMSSLYLLHKPYQMLSQFTDTRGRATLAEAIDVPDIYPAGRLDYDSEGLLLLTGDGALAHRISHPRHKQPKTYWVQVEGEPEPAALQALRQGVTLRDGPTRPAKVRRLESPDVAPRHPPVRHREAVPTAWLELTLSEGRNRQVRRMTAHVGHPTLRLIRVAIGSWHLAGLAPGEWRRETLHAPRAQAAPASSHKRRRSRR</sequence>
<dbReference type="InterPro" id="IPR020094">
    <property type="entry name" value="TruA/RsuA/RluB/E/F_N"/>
</dbReference>
<accession>Q1QUR9</accession>
<dbReference type="HOGENOM" id="CLU_024979_8_1_6"/>
<keyword evidence="1 4" id="KW-0413">Isomerase</keyword>
<dbReference type="InterPro" id="IPR042092">
    <property type="entry name" value="PsdUridine_s_RsuA/RluB/E/F_cat"/>
</dbReference>
<evidence type="ECO:0000313" key="4">
    <source>
        <dbReference type="EMBL" id="ABE59789.1"/>
    </source>
</evidence>
<dbReference type="KEGG" id="csa:Csal_2442"/>
<dbReference type="InterPro" id="IPR020103">
    <property type="entry name" value="PsdUridine_synth_cat_dom_sf"/>
</dbReference>
<dbReference type="InterPro" id="IPR000748">
    <property type="entry name" value="PsdUridine_synth_RsuA/RluB/E/F"/>
</dbReference>
<organism evidence="4 5">
    <name type="scientific">Chromohalobacter israelensis (strain ATCC BAA-138 / DSM 3043 / CIP 106854 / NCIMB 13768 / 1H11)</name>
    <name type="common">Chromohalobacter salexigens</name>
    <dbReference type="NCBI Taxonomy" id="290398"/>
    <lineage>
        <taxon>Bacteria</taxon>
        <taxon>Pseudomonadati</taxon>
        <taxon>Pseudomonadota</taxon>
        <taxon>Gammaproteobacteria</taxon>
        <taxon>Oceanospirillales</taxon>
        <taxon>Halomonadaceae</taxon>
        <taxon>Chromohalobacter</taxon>
    </lineage>
</organism>
<dbReference type="NCBIfam" id="TIGR00093">
    <property type="entry name" value="pseudouridine synthase"/>
    <property type="match status" value="1"/>
</dbReference>
<dbReference type="Gene3D" id="3.30.70.580">
    <property type="entry name" value="Pseudouridine synthase I, catalytic domain, N-terminal subdomain"/>
    <property type="match status" value="1"/>
</dbReference>
<feature type="domain" description="Pseudouridine synthase RsuA/RluA-like" evidence="3">
    <location>
        <begin position="62"/>
        <end position="206"/>
    </location>
</feature>
<evidence type="ECO:0000256" key="2">
    <source>
        <dbReference type="SAM" id="MobiDB-lite"/>
    </source>
</evidence>
<dbReference type="PANTHER" id="PTHR47683">
    <property type="entry name" value="PSEUDOURIDINE SYNTHASE FAMILY PROTEIN-RELATED"/>
    <property type="match status" value="1"/>
</dbReference>
<feature type="region of interest" description="Disordered" evidence="2">
    <location>
        <begin position="238"/>
        <end position="257"/>
    </location>
</feature>
<dbReference type="SUPFAM" id="SSF55120">
    <property type="entry name" value="Pseudouridine synthase"/>
    <property type="match status" value="1"/>
</dbReference>
<name>Q1QUR9_CHRI1</name>
<dbReference type="EC" id="5.4.99.-" evidence="4"/>
<gene>
    <name evidence="4" type="ordered locus">Csal_2442</name>
</gene>
<dbReference type="Gene3D" id="3.30.70.1560">
    <property type="entry name" value="Alpha-L RNA-binding motif"/>
    <property type="match status" value="1"/>
</dbReference>
<dbReference type="STRING" id="290398.Csal_2442"/>
<dbReference type="GO" id="GO:0006396">
    <property type="term" value="P:RNA processing"/>
    <property type="evidence" value="ECO:0007669"/>
    <property type="project" value="UniProtKB-ARBA"/>
</dbReference>
<dbReference type="Pfam" id="PF00849">
    <property type="entry name" value="PseudoU_synth_2"/>
    <property type="match status" value="1"/>
</dbReference>
<evidence type="ECO:0000313" key="5">
    <source>
        <dbReference type="Proteomes" id="UP000000239"/>
    </source>
</evidence>
<evidence type="ECO:0000256" key="1">
    <source>
        <dbReference type="ARBA" id="ARBA00023235"/>
    </source>
</evidence>
<proteinExistence type="predicted"/>